<organism evidence="2 3">
    <name type="scientific">Tanacetum coccineum</name>
    <dbReference type="NCBI Taxonomy" id="301880"/>
    <lineage>
        <taxon>Eukaryota</taxon>
        <taxon>Viridiplantae</taxon>
        <taxon>Streptophyta</taxon>
        <taxon>Embryophyta</taxon>
        <taxon>Tracheophyta</taxon>
        <taxon>Spermatophyta</taxon>
        <taxon>Magnoliopsida</taxon>
        <taxon>eudicotyledons</taxon>
        <taxon>Gunneridae</taxon>
        <taxon>Pentapetalae</taxon>
        <taxon>asterids</taxon>
        <taxon>campanulids</taxon>
        <taxon>Asterales</taxon>
        <taxon>Asteraceae</taxon>
        <taxon>Asteroideae</taxon>
        <taxon>Anthemideae</taxon>
        <taxon>Anthemidinae</taxon>
        <taxon>Tanacetum</taxon>
    </lineage>
</organism>
<gene>
    <name evidence="2" type="ORF">Tco_1132056</name>
</gene>
<comment type="caution">
    <text evidence="2">The sequence shown here is derived from an EMBL/GenBank/DDBJ whole genome shotgun (WGS) entry which is preliminary data.</text>
</comment>
<dbReference type="Proteomes" id="UP001151760">
    <property type="component" value="Unassembled WGS sequence"/>
</dbReference>
<accession>A0ABQ5JAT6</accession>
<reference evidence="2" key="2">
    <citation type="submission" date="2022-01" db="EMBL/GenBank/DDBJ databases">
        <authorList>
            <person name="Yamashiro T."/>
            <person name="Shiraishi A."/>
            <person name="Satake H."/>
            <person name="Nakayama K."/>
        </authorList>
    </citation>
    <scope>NUCLEOTIDE SEQUENCE</scope>
</reference>
<evidence type="ECO:0000256" key="1">
    <source>
        <dbReference type="SAM" id="MobiDB-lite"/>
    </source>
</evidence>
<feature type="region of interest" description="Disordered" evidence="1">
    <location>
        <begin position="515"/>
        <end position="534"/>
    </location>
</feature>
<protein>
    <submittedName>
        <fullName evidence="2">Uncharacterized protein</fullName>
    </submittedName>
</protein>
<name>A0ABQ5JAT6_9ASTR</name>
<evidence type="ECO:0000313" key="3">
    <source>
        <dbReference type="Proteomes" id="UP001151760"/>
    </source>
</evidence>
<sequence>MMDDPNITMEEYIRLEEEKAQKHRKVFNWETAKYGRIWYDEDVQDLRSVENEFPAIVFNDNLTSNETLSCEPTVSSLNDEIEFRISFDDSDDEDYTVVFDKNSFSYKIISTNDLKMDSENDNEKVNMHLFPSLEPTVSCIDDLDFFKYFENEFPAIVYNDALTSKSDLSREPTLCPQHIDEFDLKDETSLSEYDEKEQNILYFNDLFPFNIVYPDNLKSDKGNDDNKIDMIQSSGDMAPLPPHDQRHLWLHYQIEGYTEEIVHDFEQRLEMIFGRQVNRVHILDFEGLTPDMRQDLVERMRMVYTGDDRQEVFVSHAWRRLFGIRAPLVQEFLLEFFSTCRIRDELGLDVAGTLCFQLGGVRHSMTWRQFILALGLHTAEEMAEDGFRAYWLGSERLVPDKGDLSDYWVEISSGRDFLRGSPSYTYIIDPVRRLCHRLISYNISGRGKHLKSHAEGRKSGAKLFGGYFIGRLAHHFGLIGDEWAWVAPRPERQQVAAAGARGAVEDSLAVDEGVQADPTPMQTPQQPPPPLAAGRNMPHRLERLEEENQAWQNPVRTEHSYYSKGTRSNYAELDTTFEECYKALSEKLDWENPQGGDYPFDLSKPLPLITRGKRQRVPFEYFINNDLKDDVLTSHILENVPKKSSYSARVRGSLTLELKVIKRRSMSPSLILQDQISKRHPYTPYKDLKDSFMSTTQANNYGPPTNCTKFSDGNLTRTLLRINDITKIIDMEYLPKRRWSTLEKKRAHFMIKDINKLLKERRMMRSLEKFVGGRLYGTDLRLLQRTI</sequence>
<dbReference type="EMBL" id="BQNB010021748">
    <property type="protein sequence ID" value="GJU09660.1"/>
    <property type="molecule type" value="Genomic_DNA"/>
</dbReference>
<proteinExistence type="predicted"/>
<keyword evidence="3" id="KW-1185">Reference proteome</keyword>
<reference evidence="2" key="1">
    <citation type="journal article" date="2022" name="Int. J. Mol. Sci.">
        <title>Draft Genome of Tanacetum Coccineum: Genomic Comparison of Closely Related Tanacetum-Family Plants.</title>
        <authorList>
            <person name="Yamashiro T."/>
            <person name="Shiraishi A."/>
            <person name="Nakayama K."/>
            <person name="Satake H."/>
        </authorList>
    </citation>
    <scope>NUCLEOTIDE SEQUENCE</scope>
</reference>
<evidence type="ECO:0000313" key="2">
    <source>
        <dbReference type="EMBL" id="GJU09660.1"/>
    </source>
</evidence>